<evidence type="ECO:0000313" key="3">
    <source>
        <dbReference type="EMBL" id="MEZ7515132.1"/>
    </source>
</evidence>
<name>A0ABV4KDX9_9FLAO</name>
<sequence length="158" mass="18484">MKKLFIAALLAVSIANFAQDKKDMPKREKMEKFTPAQQNELMLKKMTLELDLTSKQQDQMKSIIAEKTAKKEAMMKEREMKKDAKTKPTRDERFAMKSKMLDEQIAMKNKMKSILTAEQYSKFDSMKAKHHKRGGKRMHKKGTEVASHKMDDKRKTQK</sequence>
<feature type="chain" id="PRO_5047262478" evidence="2">
    <location>
        <begin position="19"/>
        <end position="158"/>
    </location>
</feature>
<dbReference type="Gene3D" id="1.20.120.1490">
    <property type="match status" value="1"/>
</dbReference>
<feature type="compositionally biased region" description="Basic residues" evidence="1">
    <location>
        <begin position="128"/>
        <end position="140"/>
    </location>
</feature>
<feature type="signal peptide" evidence="2">
    <location>
        <begin position="1"/>
        <end position="18"/>
    </location>
</feature>
<feature type="region of interest" description="Disordered" evidence="1">
    <location>
        <begin position="69"/>
        <end position="91"/>
    </location>
</feature>
<comment type="caution">
    <text evidence="3">The sequence shown here is derived from an EMBL/GenBank/DDBJ whole genome shotgun (WGS) entry which is preliminary data.</text>
</comment>
<dbReference type="Pfam" id="PF07813">
    <property type="entry name" value="LTXXQ"/>
    <property type="match status" value="1"/>
</dbReference>
<evidence type="ECO:0000256" key="2">
    <source>
        <dbReference type="SAM" id="SignalP"/>
    </source>
</evidence>
<accession>A0ABV4KDX9</accession>
<keyword evidence="2" id="KW-0732">Signal</keyword>
<feature type="region of interest" description="Disordered" evidence="1">
    <location>
        <begin position="124"/>
        <end position="158"/>
    </location>
</feature>
<protein>
    <submittedName>
        <fullName evidence="3">Spy/CpxP family protein refolding chaperone</fullName>
    </submittedName>
</protein>
<evidence type="ECO:0000256" key="1">
    <source>
        <dbReference type="SAM" id="MobiDB-lite"/>
    </source>
</evidence>
<reference evidence="3 4" key="1">
    <citation type="submission" date="2023-05" db="EMBL/GenBank/DDBJ databases">
        <title>Adaptations of aquatic viruses from atmosphere-close ecosystems of the Central Arctic Ocean.</title>
        <authorList>
            <person name="Rahlff J."/>
            <person name="Holmfeldt K."/>
        </authorList>
    </citation>
    <scope>NUCLEOTIDE SEQUENCE [LARGE SCALE GENOMIC DNA]</scope>
    <source>
        <strain evidence="3 4">Arc14</strain>
    </source>
</reference>
<dbReference type="RefSeq" id="WP_339658336.1">
    <property type="nucleotide sequence ID" value="NZ_CAXBLC010000029.1"/>
</dbReference>
<dbReference type="EMBL" id="JASMRN010000005">
    <property type="protein sequence ID" value="MEZ7515132.1"/>
    <property type="molecule type" value="Genomic_DNA"/>
</dbReference>
<organism evidence="3 4">
    <name type="scientific">Flavobacterium frigidarium</name>
    <dbReference type="NCBI Taxonomy" id="99286"/>
    <lineage>
        <taxon>Bacteria</taxon>
        <taxon>Pseudomonadati</taxon>
        <taxon>Bacteroidota</taxon>
        <taxon>Flavobacteriia</taxon>
        <taxon>Flavobacteriales</taxon>
        <taxon>Flavobacteriaceae</taxon>
        <taxon>Flavobacterium</taxon>
    </lineage>
</organism>
<dbReference type="Proteomes" id="UP001568894">
    <property type="component" value="Unassembled WGS sequence"/>
</dbReference>
<feature type="compositionally biased region" description="Basic and acidic residues" evidence="1">
    <location>
        <begin position="141"/>
        <end position="158"/>
    </location>
</feature>
<evidence type="ECO:0000313" key="4">
    <source>
        <dbReference type="Proteomes" id="UP001568894"/>
    </source>
</evidence>
<gene>
    <name evidence="3" type="ORF">QO192_07535</name>
</gene>
<keyword evidence="4" id="KW-1185">Reference proteome</keyword>
<proteinExistence type="predicted"/>
<dbReference type="InterPro" id="IPR012899">
    <property type="entry name" value="LTXXQ"/>
</dbReference>